<comment type="caution">
    <text evidence="2">The sequence shown here is derived from an EMBL/GenBank/DDBJ whole genome shotgun (WGS) entry which is preliminary data.</text>
</comment>
<protein>
    <submittedName>
        <fullName evidence="2">Uncharacterized protein</fullName>
    </submittedName>
</protein>
<dbReference type="Proteomes" id="UP000008866">
    <property type="component" value="Unassembled WGS sequence"/>
</dbReference>
<feature type="region of interest" description="Disordered" evidence="1">
    <location>
        <begin position="37"/>
        <end position="148"/>
    </location>
</feature>
<gene>
    <name evidence="2" type="ORF">ARB_04570</name>
</gene>
<organism evidence="2 3">
    <name type="scientific">Arthroderma benhamiae (strain ATCC MYA-4681 / CBS 112371)</name>
    <name type="common">Trichophyton mentagrophytes</name>
    <dbReference type="NCBI Taxonomy" id="663331"/>
    <lineage>
        <taxon>Eukaryota</taxon>
        <taxon>Fungi</taxon>
        <taxon>Dikarya</taxon>
        <taxon>Ascomycota</taxon>
        <taxon>Pezizomycotina</taxon>
        <taxon>Eurotiomycetes</taxon>
        <taxon>Eurotiomycetidae</taxon>
        <taxon>Onygenales</taxon>
        <taxon>Arthrodermataceae</taxon>
        <taxon>Trichophyton</taxon>
    </lineage>
</organism>
<dbReference type="GeneID" id="9522533"/>
<name>D4AJX0_ARTBC</name>
<proteinExistence type="predicted"/>
<evidence type="ECO:0000313" key="2">
    <source>
        <dbReference type="EMBL" id="EFE37043.1"/>
    </source>
</evidence>
<dbReference type="EMBL" id="ABSU01000001">
    <property type="protein sequence ID" value="EFE37043.1"/>
    <property type="molecule type" value="Genomic_DNA"/>
</dbReference>
<sequence length="148" mass="17115">MVIYQKKAFSEPEDEKLRKKQYQGRLLHSLHRALQFCKKAASPKSQLAKKKDGRPRTRRQAEPHSSTARKKQRQGAQKPKAKIKKKKKKEGKKAQGQTTAELKGTSCFNFRFRDGTNGRRGSWKRLAGQQGGGKKKSRRTHYQGRRRI</sequence>
<dbReference type="RefSeq" id="XP_003017688.1">
    <property type="nucleotide sequence ID" value="XM_003017642.1"/>
</dbReference>
<keyword evidence="3" id="KW-1185">Reference proteome</keyword>
<dbReference type="AlphaFoldDB" id="D4AJX0"/>
<accession>D4AJX0</accession>
<feature type="compositionally biased region" description="Basic residues" evidence="1">
    <location>
        <begin position="47"/>
        <end position="58"/>
    </location>
</feature>
<dbReference type="HOGENOM" id="CLU_1758364_0_0_1"/>
<evidence type="ECO:0000313" key="3">
    <source>
        <dbReference type="Proteomes" id="UP000008866"/>
    </source>
</evidence>
<feature type="compositionally biased region" description="Basic residues" evidence="1">
    <location>
        <begin position="67"/>
        <end position="91"/>
    </location>
</feature>
<reference evidence="3" key="1">
    <citation type="journal article" date="2011" name="Genome Biol.">
        <title>Comparative and functional genomics provide insights into the pathogenicity of dermatophytic fungi.</title>
        <authorList>
            <person name="Burmester A."/>
            <person name="Shelest E."/>
            <person name="Gloeckner G."/>
            <person name="Heddergott C."/>
            <person name="Schindler S."/>
            <person name="Staib P."/>
            <person name="Heidel A."/>
            <person name="Felder M."/>
            <person name="Petzold A."/>
            <person name="Szafranski K."/>
            <person name="Feuermann M."/>
            <person name="Pedruzzi I."/>
            <person name="Priebe S."/>
            <person name="Groth M."/>
            <person name="Winkler R."/>
            <person name="Li W."/>
            <person name="Kniemeyer O."/>
            <person name="Schroeckh V."/>
            <person name="Hertweck C."/>
            <person name="Hube B."/>
            <person name="White T.C."/>
            <person name="Platzer M."/>
            <person name="Guthke R."/>
            <person name="Heitman J."/>
            <person name="Woestemeyer J."/>
            <person name="Zipfel P.F."/>
            <person name="Monod M."/>
            <person name="Brakhage A.A."/>
        </authorList>
    </citation>
    <scope>NUCLEOTIDE SEQUENCE [LARGE SCALE GENOMIC DNA]</scope>
    <source>
        <strain evidence="3">ATCC MYA-4681 / CBS 112371</strain>
    </source>
</reference>
<dbReference type="KEGG" id="abe:ARB_04570"/>
<evidence type="ECO:0000256" key="1">
    <source>
        <dbReference type="SAM" id="MobiDB-lite"/>
    </source>
</evidence>
<feature type="compositionally biased region" description="Basic residues" evidence="1">
    <location>
        <begin position="133"/>
        <end position="148"/>
    </location>
</feature>